<comment type="caution">
    <text evidence="2">The sequence shown here is derived from an EMBL/GenBank/DDBJ whole genome shotgun (WGS) entry which is preliminary data.</text>
</comment>
<protein>
    <submittedName>
        <fullName evidence="2">Type 1 glutamine amidotransferase</fullName>
    </submittedName>
</protein>
<dbReference type="Pfam" id="PF00117">
    <property type="entry name" value="GATase"/>
    <property type="match status" value="1"/>
</dbReference>
<evidence type="ECO:0000313" key="2">
    <source>
        <dbReference type="EMBL" id="HGF35005.1"/>
    </source>
</evidence>
<accession>A0A7C3Z3A0</accession>
<dbReference type="InterPro" id="IPR044992">
    <property type="entry name" value="ChyE-like"/>
</dbReference>
<dbReference type="EMBL" id="DTMF01000284">
    <property type="protein sequence ID" value="HGF35005.1"/>
    <property type="molecule type" value="Genomic_DNA"/>
</dbReference>
<dbReference type="CDD" id="cd01741">
    <property type="entry name" value="GATase1_1"/>
    <property type="match status" value="1"/>
</dbReference>
<dbReference type="GO" id="GO:0016740">
    <property type="term" value="F:transferase activity"/>
    <property type="evidence" value="ECO:0007669"/>
    <property type="project" value="UniProtKB-KW"/>
</dbReference>
<dbReference type="Gene3D" id="3.40.50.880">
    <property type="match status" value="1"/>
</dbReference>
<dbReference type="SUPFAM" id="SSF52317">
    <property type="entry name" value="Class I glutamine amidotransferase-like"/>
    <property type="match status" value="1"/>
</dbReference>
<keyword evidence="2" id="KW-0315">Glutamine amidotransferase</keyword>
<name>A0A7C3Z3A0_9BACT</name>
<dbReference type="PANTHER" id="PTHR42695:SF5">
    <property type="entry name" value="GLUTAMINE AMIDOTRANSFERASE YLR126C-RELATED"/>
    <property type="match status" value="1"/>
</dbReference>
<feature type="domain" description="Glutamine amidotransferase" evidence="1">
    <location>
        <begin position="46"/>
        <end position="181"/>
    </location>
</feature>
<evidence type="ECO:0000259" key="1">
    <source>
        <dbReference type="Pfam" id="PF00117"/>
    </source>
</evidence>
<dbReference type="PANTHER" id="PTHR42695">
    <property type="entry name" value="GLUTAMINE AMIDOTRANSFERASE YLR126C-RELATED"/>
    <property type="match status" value="1"/>
</dbReference>
<keyword evidence="2" id="KW-0808">Transferase</keyword>
<dbReference type="AlphaFoldDB" id="A0A7C3Z3A0"/>
<dbReference type="InterPro" id="IPR029062">
    <property type="entry name" value="Class_I_gatase-like"/>
</dbReference>
<dbReference type="GO" id="GO:0005829">
    <property type="term" value="C:cytosol"/>
    <property type="evidence" value="ECO:0007669"/>
    <property type="project" value="TreeGrafter"/>
</dbReference>
<dbReference type="PROSITE" id="PS51273">
    <property type="entry name" value="GATASE_TYPE_1"/>
    <property type="match status" value="1"/>
</dbReference>
<gene>
    <name evidence="2" type="ORF">ENW96_11595</name>
</gene>
<reference evidence="2" key="1">
    <citation type="journal article" date="2020" name="mSystems">
        <title>Genome- and Community-Level Interaction Insights into Carbon Utilization and Element Cycling Functions of Hydrothermarchaeota in Hydrothermal Sediment.</title>
        <authorList>
            <person name="Zhou Z."/>
            <person name="Liu Y."/>
            <person name="Xu W."/>
            <person name="Pan J."/>
            <person name="Luo Z.H."/>
            <person name="Li M."/>
        </authorList>
    </citation>
    <scope>NUCLEOTIDE SEQUENCE [LARGE SCALE GENOMIC DNA]</scope>
    <source>
        <strain evidence="2">SpSt-897</strain>
    </source>
</reference>
<dbReference type="InterPro" id="IPR017926">
    <property type="entry name" value="GATASE"/>
</dbReference>
<sequence length="241" mass="26166">MAVKKILLVQHLDWEGPGGHLRAALAEADIPFEVAEVWHRPLPPLEPYASLIVLGGSPNVDEEKEFPYLKPLKALIKEVIASGRAYLGFCLGHQLLAHVLGCRVGPLPRKSIGFITGHLTPRGQAHPVFQGLPAEFRLFKWHGQGVHLPVPQGLEILASSPAAPVEALGIMGNPRVVGLQFDNHADAKDVAKWLAHDREWALAGSGVDPDVLLSQASGEEAAMGEEFRRFMGNFFRVAGLI</sequence>
<proteinExistence type="predicted"/>
<organism evidence="2">
    <name type="scientific">Desulfobacca acetoxidans</name>
    <dbReference type="NCBI Taxonomy" id="60893"/>
    <lineage>
        <taxon>Bacteria</taxon>
        <taxon>Pseudomonadati</taxon>
        <taxon>Thermodesulfobacteriota</taxon>
        <taxon>Desulfobaccia</taxon>
        <taxon>Desulfobaccales</taxon>
        <taxon>Desulfobaccaceae</taxon>
        <taxon>Desulfobacca</taxon>
    </lineage>
</organism>